<reference evidence="1 2" key="1">
    <citation type="journal article" date="2019" name="Emerg. Microbes Infect.">
        <title>Comprehensive subspecies identification of 175 nontuberculous mycobacteria species based on 7547 genomic profiles.</title>
        <authorList>
            <person name="Matsumoto Y."/>
            <person name="Kinjo T."/>
            <person name="Motooka D."/>
            <person name="Nabeya D."/>
            <person name="Jung N."/>
            <person name="Uechi K."/>
            <person name="Horii T."/>
            <person name="Iida T."/>
            <person name="Fujita J."/>
            <person name="Nakamura S."/>
        </authorList>
    </citation>
    <scope>NUCLEOTIDE SEQUENCE [LARGE SCALE GENOMIC DNA]</scope>
    <source>
        <strain evidence="1 2">JCM 12603</strain>
    </source>
</reference>
<gene>
    <name evidence="1" type="ORF">MPOR_50670</name>
</gene>
<keyword evidence="2" id="KW-1185">Reference proteome</keyword>
<dbReference type="KEGG" id="mpof:MPOR_50670"/>
<accession>A0A6N4VHE3</accession>
<organism evidence="1 2">
    <name type="scientific">Mycolicibacterium poriferae</name>
    <dbReference type="NCBI Taxonomy" id="39694"/>
    <lineage>
        <taxon>Bacteria</taxon>
        <taxon>Bacillati</taxon>
        <taxon>Actinomycetota</taxon>
        <taxon>Actinomycetes</taxon>
        <taxon>Mycobacteriales</taxon>
        <taxon>Mycobacteriaceae</taxon>
        <taxon>Mycolicibacterium</taxon>
    </lineage>
</organism>
<dbReference type="EMBL" id="AP022570">
    <property type="protein sequence ID" value="BBX54041.1"/>
    <property type="molecule type" value="Genomic_DNA"/>
</dbReference>
<sequence length="50" mass="5130">MARTRSRNHEIDPVQPTRSAITVAGICGYAINSALTCGSTALIAEGAGAR</sequence>
<dbReference type="AlphaFoldDB" id="A0A6N4VHE3"/>
<dbReference type="Proteomes" id="UP000466785">
    <property type="component" value="Chromosome"/>
</dbReference>
<evidence type="ECO:0000313" key="1">
    <source>
        <dbReference type="EMBL" id="BBX54041.1"/>
    </source>
</evidence>
<name>A0A6N4VHE3_9MYCO</name>
<proteinExistence type="predicted"/>
<evidence type="ECO:0000313" key="2">
    <source>
        <dbReference type="Proteomes" id="UP000466785"/>
    </source>
</evidence>
<protein>
    <submittedName>
        <fullName evidence="1">Uncharacterized protein</fullName>
    </submittedName>
</protein>